<evidence type="ECO:0000313" key="2">
    <source>
        <dbReference type="Proteomes" id="UP000594260"/>
    </source>
</evidence>
<sequence>MPHSPVHDTFATDLALLSLSSCGSEINRIVRCGLTSSFASQGCATSGSVYTGVSTFFDLTPAGAGLNACCSHALGIAAGDGPGFITLMAAGQPPSVKGTSNNAVADLENECTAAPLIQVHDATLSSLSVSATMCTGQGGLAADYRRSTSALHNRCPARNSLLQVPAESYGGSSAHDPCTLFEEESDVIRNCSLLSSTVLGGLMKSFSTGDISHVFDLDPPDPLRNTVSEELIANEAHNDTPWTNLEVPMNRQLDCVSRSCSTWVAVGDMHSAQSASQLPSPSARCGSGNIPGFTATDLIQSVNKKVRQMYIRRRLLSTYKALERLTKSQLNLSEALQATGPQDLKRDIQAHPAHDSSRLICGNSTGIPTTMMHKHLPSLLDLLHRHYR</sequence>
<dbReference type="EnsemblMetazoa" id="XM_022808554">
    <property type="protein sequence ID" value="XP_022664289"/>
    <property type="gene ID" value="LOC111251698"/>
</dbReference>
<evidence type="ECO:0000313" key="1">
    <source>
        <dbReference type="EnsemblMetazoa" id="XP_022664289"/>
    </source>
</evidence>
<keyword evidence="2" id="KW-1185">Reference proteome</keyword>
<dbReference type="GeneID" id="111251698"/>
<dbReference type="Proteomes" id="UP000594260">
    <property type="component" value="Unplaced"/>
</dbReference>
<organism evidence="1 2">
    <name type="scientific">Varroa destructor</name>
    <name type="common">Honeybee mite</name>
    <dbReference type="NCBI Taxonomy" id="109461"/>
    <lineage>
        <taxon>Eukaryota</taxon>
        <taxon>Metazoa</taxon>
        <taxon>Ecdysozoa</taxon>
        <taxon>Arthropoda</taxon>
        <taxon>Chelicerata</taxon>
        <taxon>Arachnida</taxon>
        <taxon>Acari</taxon>
        <taxon>Parasitiformes</taxon>
        <taxon>Mesostigmata</taxon>
        <taxon>Gamasina</taxon>
        <taxon>Dermanyssoidea</taxon>
        <taxon>Varroidae</taxon>
        <taxon>Varroa</taxon>
    </lineage>
</organism>
<dbReference type="OrthoDB" id="6130045at2759"/>
<accession>A0A7M7KDU0</accession>
<protein>
    <submittedName>
        <fullName evidence="1">Uncharacterized protein</fullName>
    </submittedName>
</protein>
<dbReference type="RefSeq" id="XP_022664289.1">
    <property type="nucleotide sequence ID" value="XM_022808554.1"/>
</dbReference>
<dbReference type="AlphaFoldDB" id="A0A7M7KDU0"/>
<name>A0A7M7KDU0_VARDE</name>
<proteinExistence type="predicted"/>
<reference evidence="1" key="1">
    <citation type="submission" date="2021-01" db="UniProtKB">
        <authorList>
            <consortium name="EnsemblMetazoa"/>
        </authorList>
    </citation>
    <scope>IDENTIFICATION</scope>
</reference>